<organism evidence="1 2">
    <name type="scientific">Pasteurella testudinis DSM 23072</name>
    <dbReference type="NCBI Taxonomy" id="1122938"/>
    <lineage>
        <taxon>Bacteria</taxon>
        <taxon>Pseudomonadati</taxon>
        <taxon>Pseudomonadota</taxon>
        <taxon>Gammaproteobacteria</taxon>
        <taxon>Pasteurellales</taxon>
        <taxon>Pasteurellaceae</taxon>
        <taxon>Pasteurella</taxon>
    </lineage>
</organism>
<dbReference type="AlphaFoldDB" id="A0A1W1URA5"/>
<reference evidence="2" key="1">
    <citation type="submission" date="2017-04" db="EMBL/GenBank/DDBJ databases">
        <authorList>
            <person name="Varghese N."/>
            <person name="Submissions S."/>
        </authorList>
    </citation>
    <scope>NUCLEOTIDE SEQUENCE [LARGE SCALE GENOMIC DNA]</scope>
    <source>
        <strain evidence="2">DSM 23072</strain>
    </source>
</reference>
<dbReference type="STRING" id="1122938.SAMN05660772_00660"/>
<accession>A0A1W1URA5</accession>
<dbReference type="EMBL" id="FWWV01000013">
    <property type="protein sequence ID" value="SMB83645.1"/>
    <property type="molecule type" value="Genomic_DNA"/>
</dbReference>
<sequence length="32" mass="3942">MPVFYAFVNMRLPNSNMHFVRYRRVLPQQDTI</sequence>
<protein>
    <submittedName>
        <fullName evidence="1">Uncharacterized protein</fullName>
    </submittedName>
</protein>
<dbReference type="Proteomes" id="UP000192408">
    <property type="component" value="Unassembled WGS sequence"/>
</dbReference>
<gene>
    <name evidence="1" type="ORF">SAMN05660772_00660</name>
</gene>
<keyword evidence="2" id="KW-1185">Reference proteome</keyword>
<proteinExistence type="predicted"/>
<name>A0A1W1URA5_9PAST</name>
<evidence type="ECO:0000313" key="2">
    <source>
        <dbReference type="Proteomes" id="UP000192408"/>
    </source>
</evidence>
<evidence type="ECO:0000313" key="1">
    <source>
        <dbReference type="EMBL" id="SMB83645.1"/>
    </source>
</evidence>